<dbReference type="Proteomes" id="UP000054466">
    <property type="component" value="Unassembled WGS sequence"/>
</dbReference>
<gene>
    <name evidence="2" type="ORF">PV07_04285</name>
</gene>
<dbReference type="Gene3D" id="3.40.630.30">
    <property type="match status" value="1"/>
</dbReference>
<dbReference type="PANTHER" id="PTHR42791">
    <property type="entry name" value="GNAT FAMILY ACETYLTRANSFERASE"/>
    <property type="match status" value="1"/>
</dbReference>
<feature type="compositionally biased region" description="Low complexity" evidence="1">
    <location>
        <begin position="131"/>
        <end position="169"/>
    </location>
</feature>
<dbReference type="EMBL" id="KN847041">
    <property type="protein sequence ID" value="KIW32761.1"/>
    <property type="molecule type" value="Genomic_DNA"/>
</dbReference>
<dbReference type="AlphaFoldDB" id="A0A0D1ZX76"/>
<dbReference type="InterPro" id="IPR052523">
    <property type="entry name" value="Trichothecene_AcTrans"/>
</dbReference>
<keyword evidence="3" id="KW-1185">Reference proteome</keyword>
<dbReference type="PANTHER" id="PTHR42791:SF1">
    <property type="entry name" value="N-ACETYLTRANSFERASE DOMAIN-CONTAINING PROTEIN"/>
    <property type="match status" value="1"/>
</dbReference>
<protein>
    <recommendedName>
        <fullName evidence="4">N-acetyltransferase domain-containing protein</fullName>
    </recommendedName>
</protein>
<reference evidence="2 3" key="1">
    <citation type="submission" date="2015-01" db="EMBL/GenBank/DDBJ databases">
        <title>The Genome Sequence of Cladophialophora immunda CBS83496.</title>
        <authorList>
            <consortium name="The Broad Institute Genomics Platform"/>
            <person name="Cuomo C."/>
            <person name="de Hoog S."/>
            <person name="Gorbushina A."/>
            <person name="Stielow B."/>
            <person name="Teixiera M."/>
            <person name="Abouelleil A."/>
            <person name="Chapman S.B."/>
            <person name="Priest M."/>
            <person name="Young S.K."/>
            <person name="Wortman J."/>
            <person name="Nusbaum C."/>
            <person name="Birren B."/>
        </authorList>
    </citation>
    <scope>NUCLEOTIDE SEQUENCE [LARGE SCALE GENOMIC DNA]</scope>
    <source>
        <strain evidence="2 3">CBS 83496</strain>
    </source>
</reference>
<organism evidence="2 3">
    <name type="scientific">Cladophialophora immunda</name>
    <dbReference type="NCBI Taxonomy" id="569365"/>
    <lineage>
        <taxon>Eukaryota</taxon>
        <taxon>Fungi</taxon>
        <taxon>Dikarya</taxon>
        <taxon>Ascomycota</taxon>
        <taxon>Pezizomycotina</taxon>
        <taxon>Eurotiomycetes</taxon>
        <taxon>Chaetothyriomycetidae</taxon>
        <taxon>Chaetothyriales</taxon>
        <taxon>Herpotrichiellaceae</taxon>
        <taxon>Cladophialophora</taxon>
    </lineage>
</organism>
<dbReference type="SUPFAM" id="SSF55729">
    <property type="entry name" value="Acyl-CoA N-acyltransferases (Nat)"/>
    <property type="match status" value="1"/>
</dbReference>
<accession>A0A0D1ZX76</accession>
<dbReference type="GeneID" id="27343479"/>
<dbReference type="VEuPathDB" id="FungiDB:PV07_04285"/>
<evidence type="ECO:0000313" key="3">
    <source>
        <dbReference type="Proteomes" id="UP000054466"/>
    </source>
</evidence>
<name>A0A0D1ZX76_9EURO</name>
<dbReference type="OrthoDB" id="410198at2759"/>
<feature type="region of interest" description="Disordered" evidence="1">
    <location>
        <begin position="124"/>
        <end position="187"/>
    </location>
</feature>
<dbReference type="RefSeq" id="XP_016252977.1">
    <property type="nucleotide sequence ID" value="XM_016391075.1"/>
</dbReference>
<dbReference type="InterPro" id="IPR016181">
    <property type="entry name" value="Acyl_CoA_acyltransferase"/>
</dbReference>
<evidence type="ECO:0000313" key="2">
    <source>
        <dbReference type="EMBL" id="KIW32761.1"/>
    </source>
</evidence>
<dbReference type="HOGENOM" id="CLU_069195_0_0_1"/>
<proteinExistence type="predicted"/>
<dbReference type="STRING" id="569365.A0A0D1ZX76"/>
<sequence>MSSSTSAQAYVPVATDSQTDMSNFISIITAAFSSTALTTAFIVDIDGTPPPYPSPLIDAARRERHFSRGILESAASGAELVQAGDWSAIALWETPTYEGKPFIDSKAQPGPLLSEWRGRVKAAKAKHLAVPSTTSTSTSTAPATNADDSNSNSPSASGPGSGPGSVSDSSSDHHSSSQGSQDSPDRPLRPFYHLSFLARNPARPRVQGSINAVMGPFLERARAEGVPAWLEATTPQAVRLYQHFGFRIVEEIVVGKGLVDALGWPARGEHASGVTAWAMILDSHLRE</sequence>
<evidence type="ECO:0008006" key="4">
    <source>
        <dbReference type="Google" id="ProtNLM"/>
    </source>
</evidence>
<evidence type="ECO:0000256" key="1">
    <source>
        <dbReference type="SAM" id="MobiDB-lite"/>
    </source>
</evidence>